<keyword evidence="1" id="KW-0812">Transmembrane</keyword>
<keyword evidence="1" id="KW-0472">Membrane</keyword>
<dbReference type="EMBL" id="ON529852">
    <property type="protein sequence ID" value="USN14306.1"/>
    <property type="molecule type" value="Genomic_DNA"/>
</dbReference>
<feature type="transmembrane region" description="Helical" evidence="1">
    <location>
        <begin position="6"/>
        <end position="24"/>
    </location>
</feature>
<sequence length="30" mass="3253">MWAINVILGAIALFVAGGLTYLTLTMPEWS</sequence>
<keyword evidence="1" id="KW-1133">Transmembrane helix</keyword>
<gene>
    <name evidence="2" type="ORF">KABACHOK_04930</name>
</gene>
<protein>
    <submittedName>
        <fullName evidence="2">Uncharacterized protein</fullName>
    </submittedName>
</protein>
<keyword evidence="3" id="KW-1185">Reference proteome</keyword>
<evidence type="ECO:0000313" key="3">
    <source>
        <dbReference type="Proteomes" id="UP001056685"/>
    </source>
</evidence>
<evidence type="ECO:0000313" key="2">
    <source>
        <dbReference type="EMBL" id="USN14306.1"/>
    </source>
</evidence>
<accession>A0A9E7SK29</accession>
<name>A0A9E7SK29_9CAUD</name>
<organism evidence="2 3">
    <name type="scientific">Brevundimonas phage vB_BpoS-Kabachok</name>
    <dbReference type="NCBI Taxonomy" id="2948600"/>
    <lineage>
        <taxon>Viruses</taxon>
        <taxon>Duplodnaviria</taxon>
        <taxon>Heunggongvirae</taxon>
        <taxon>Uroviricota</taxon>
        <taxon>Caudoviricetes</taxon>
        <taxon>Jeanschmidtviridae</taxon>
        <taxon>Marchewkavirus</taxon>
        <taxon>Marchewkavirus kabachok</taxon>
    </lineage>
</organism>
<proteinExistence type="predicted"/>
<reference evidence="2" key="1">
    <citation type="submission" date="2022-05" db="EMBL/GenBank/DDBJ databases">
        <authorList>
            <person name="Friedrich I."/>
            <person name="Poehlein A."/>
            <person name="Schneider D."/>
            <person name="Hertel R."/>
            <person name="Daniel R."/>
        </authorList>
    </citation>
    <scope>NUCLEOTIDE SEQUENCE</scope>
</reference>
<evidence type="ECO:0000256" key="1">
    <source>
        <dbReference type="SAM" id="Phobius"/>
    </source>
</evidence>
<dbReference type="Proteomes" id="UP001056685">
    <property type="component" value="Segment"/>
</dbReference>